<evidence type="ECO:0000313" key="3">
    <source>
        <dbReference type="Proteomes" id="UP001054820"/>
    </source>
</evidence>
<keyword evidence="1" id="KW-0472">Membrane</keyword>
<keyword evidence="3" id="KW-1185">Reference proteome</keyword>
<reference evidence="2" key="1">
    <citation type="journal article" date="2022" name="Arch. Microbiol.">
        <title>Thiomicrorhabdus immobilis sp. nov., a mesophilic sulfur-oxidizing bacterium isolated from sediment of a brackish lake in northern Japan.</title>
        <authorList>
            <person name="Kojima H."/>
            <person name="Mochizuki J."/>
            <person name="Kanda M."/>
            <person name="Watanabe T."/>
            <person name="Fukui M."/>
        </authorList>
    </citation>
    <scope>NUCLEOTIDE SEQUENCE</scope>
    <source>
        <strain evidence="2">Am19</strain>
    </source>
</reference>
<feature type="transmembrane region" description="Helical" evidence="1">
    <location>
        <begin position="136"/>
        <end position="154"/>
    </location>
</feature>
<sequence length="369" mass="43152">MVPFLILWSEGQEYYVMAEQVIAIALLSWPVVAFGMTAVYPYFTLEKKHSPFQYHFYKHLLVSLSLILIVYLLSIHVFNLGIKVNTAILLVLLMVFSYFFSITYKCRNDVKISSFFDALPYVFIFLFIVVGSQSLFYAELFSIFIIIFLIYVVFKELQTQNKEGLQNTKKRSLGVYYKKSFYSFLVSWIAIVVVMFPRAYIPEILSNDESQTLYLSLRVAAVLVLGYQFLQISFYSELYKISNIAFFKLWWVFWVGGLIFFLVIMFFMKSQLSVWSVFYTFLWISVSFLELQVVRKSAQKKVLYRGIFLLPLILIFLFIDNFSGFALISAALLLMYIFIQLTSVFDVRITSRLIQLPVLIFVLFGVAYV</sequence>
<feature type="transmembrane region" description="Helical" evidence="1">
    <location>
        <begin position="273"/>
        <end position="290"/>
    </location>
</feature>
<keyword evidence="1" id="KW-1133">Transmembrane helix</keyword>
<proteinExistence type="predicted"/>
<feature type="transmembrane region" description="Helical" evidence="1">
    <location>
        <begin position="181"/>
        <end position="201"/>
    </location>
</feature>
<keyword evidence="1" id="KW-0812">Transmembrane</keyword>
<dbReference type="EMBL" id="AP024202">
    <property type="protein sequence ID" value="BCN92699.1"/>
    <property type="molecule type" value="Genomic_DNA"/>
</dbReference>
<gene>
    <name evidence="2" type="ORF">THMIRHAM_04840</name>
</gene>
<feature type="transmembrane region" description="Helical" evidence="1">
    <location>
        <begin position="247"/>
        <end position="267"/>
    </location>
</feature>
<feature type="transmembrane region" description="Helical" evidence="1">
    <location>
        <begin position="55"/>
        <end position="74"/>
    </location>
</feature>
<feature type="transmembrane region" description="Helical" evidence="1">
    <location>
        <begin position="325"/>
        <end position="345"/>
    </location>
</feature>
<evidence type="ECO:0000256" key="1">
    <source>
        <dbReference type="SAM" id="Phobius"/>
    </source>
</evidence>
<feature type="transmembrane region" description="Helical" evidence="1">
    <location>
        <begin position="20"/>
        <end position="43"/>
    </location>
</feature>
<accession>A0ABM7MBH1</accession>
<organism evidence="2 3">
    <name type="scientific">Thiomicrorhabdus immobilis</name>
    <dbReference type="NCBI Taxonomy" id="2791037"/>
    <lineage>
        <taxon>Bacteria</taxon>
        <taxon>Pseudomonadati</taxon>
        <taxon>Pseudomonadota</taxon>
        <taxon>Gammaproteobacteria</taxon>
        <taxon>Thiotrichales</taxon>
        <taxon>Piscirickettsiaceae</taxon>
        <taxon>Thiomicrorhabdus</taxon>
    </lineage>
</organism>
<feature type="transmembrane region" description="Helical" evidence="1">
    <location>
        <begin position="80"/>
        <end position="100"/>
    </location>
</feature>
<feature type="transmembrane region" description="Helical" evidence="1">
    <location>
        <begin position="302"/>
        <end position="319"/>
    </location>
</feature>
<evidence type="ECO:0000313" key="2">
    <source>
        <dbReference type="EMBL" id="BCN92699.1"/>
    </source>
</evidence>
<dbReference type="Proteomes" id="UP001054820">
    <property type="component" value="Chromosome"/>
</dbReference>
<feature type="transmembrane region" description="Helical" evidence="1">
    <location>
        <begin position="213"/>
        <end position="235"/>
    </location>
</feature>
<name>A0ABM7MBH1_9GAMM</name>
<protein>
    <submittedName>
        <fullName evidence="2">Uncharacterized protein</fullName>
    </submittedName>
</protein>